<reference evidence="5" key="1">
    <citation type="journal article" date="2019" name="Int. J. Syst. Evol. Microbiol.">
        <title>The Global Catalogue of Microorganisms (GCM) 10K type strain sequencing project: providing services to taxonomists for standard genome sequencing and annotation.</title>
        <authorList>
            <consortium name="The Broad Institute Genomics Platform"/>
            <consortium name="The Broad Institute Genome Sequencing Center for Infectious Disease"/>
            <person name="Wu L."/>
            <person name="Ma J."/>
        </authorList>
    </citation>
    <scope>NUCLEOTIDE SEQUENCE [LARGE SCALE GENOMIC DNA]</scope>
    <source>
        <strain evidence="5">CCUG 56752</strain>
    </source>
</reference>
<evidence type="ECO:0000256" key="2">
    <source>
        <dbReference type="SAM" id="SignalP"/>
    </source>
</evidence>
<accession>A0ABW3GNI8</accession>
<dbReference type="NCBIfam" id="TIGR04183">
    <property type="entry name" value="Por_Secre_tail"/>
    <property type="match status" value="1"/>
</dbReference>
<name>A0ABW3GNI8_9FLAO</name>
<evidence type="ECO:0000313" key="5">
    <source>
        <dbReference type="Proteomes" id="UP001597049"/>
    </source>
</evidence>
<evidence type="ECO:0000256" key="1">
    <source>
        <dbReference type="ARBA" id="ARBA00022729"/>
    </source>
</evidence>
<protein>
    <submittedName>
        <fullName evidence="4">T9SS type A sorting domain-containing protein</fullName>
    </submittedName>
</protein>
<dbReference type="Pfam" id="PF18962">
    <property type="entry name" value="Por_Secre_tail"/>
    <property type="match status" value="1"/>
</dbReference>
<proteinExistence type="predicted"/>
<evidence type="ECO:0000313" key="4">
    <source>
        <dbReference type="EMBL" id="MFD0932101.1"/>
    </source>
</evidence>
<organism evidence="4 5">
    <name type="scientific">Psychroflexus salinarum</name>
    <dbReference type="NCBI Taxonomy" id="546024"/>
    <lineage>
        <taxon>Bacteria</taxon>
        <taxon>Pseudomonadati</taxon>
        <taxon>Bacteroidota</taxon>
        <taxon>Flavobacteriia</taxon>
        <taxon>Flavobacteriales</taxon>
        <taxon>Flavobacteriaceae</taxon>
        <taxon>Psychroflexus</taxon>
    </lineage>
</organism>
<comment type="caution">
    <text evidence="4">The sequence shown here is derived from an EMBL/GenBank/DDBJ whole genome shotgun (WGS) entry which is preliminary data.</text>
</comment>
<keyword evidence="5" id="KW-1185">Reference proteome</keyword>
<dbReference type="Proteomes" id="UP001597049">
    <property type="component" value="Unassembled WGS sequence"/>
</dbReference>
<dbReference type="RefSeq" id="WP_379657420.1">
    <property type="nucleotide sequence ID" value="NZ_JBHTIV010000005.1"/>
</dbReference>
<feature type="domain" description="Secretion system C-terminal sorting" evidence="3">
    <location>
        <begin position="508"/>
        <end position="571"/>
    </location>
</feature>
<feature type="signal peptide" evidence="2">
    <location>
        <begin position="1"/>
        <end position="19"/>
    </location>
</feature>
<keyword evidence="1 2" id="KW-0732">Signal</keyword>
<feature type="chain" id="PRO_5047344083" evidence="2">
    <location>
        <begin position="20"/>
        <end position="579"/>
    </location>
</feature>
<dbReference type="InterPro" id="IPR026444">
    <property type="entry name" value="Secre_tail"/>
</dbReference>
<evidence type="ECO:0000259" key="3">
    <source>
        <dbReference type="Pfam" id="PF18962"/>
    </source>
</evidence>
<sequence>MKLKLLFICYLLFSVTANCQLLQKNIEFAQGHLIDANLAQINDGSNDVIIASNVQSTASPVPVLKRLEDDGTIVWSKTYDDPTLTNARIFDITNYFDLIFMTGSIDVGGVKKVFIAKIEAATGNLLDDRYYDIVNSNFNSTGFKVIISETDANGDNILDEGLLVTGFFGSCPNADPGCNLNIGFALRTDLNLNNIWVAEVDSFVSGANIDYDFVNGVIETSDGFVLTGSATGQGNTSTQAGVLAHKIDFEGQFIWDSSYIFGNSRDVSVDAYYDTTTDEVFILNNYSSIHHFGVTVLDNANGAINNTKSWYANESNNSLDFYGFSLVESLSSPGNLIIYGYRRGYFNGTNTDQTNIFVHEFDKATGNQVGTSYQYTLPYQEPMGGVYGFWSSQLPLIYYPDMALYDTSATTPTHYAVGYRNGDPANGSFSNIEFMNVDAQKMNACDNLILNFNTNTLGTINSIANVTSALASANETVMALDGTSVTLNEDSCSTQLSVRDQNKFNLEIYPNPASDYVYLNQNTDVNKILIRDITGKTVFETNVYNKNEGIFVGNLSKGVYFIRIRTSDNATGNLKLIKN</sequence>
<dbReference type="EMBL" id="JBHTIV010000005">
    <property type="protein sequence ID" value="MFD0932101.1"/>
    <property type="molecule type" value="Genomic_DNA"/>
</dbReference>
<gene>
    <name evidence="4" type="ORF">ACFQ0R_05740</name>
</gene>